<comment type="caution">
    <text evidence="2">The sequence shown here is derived from an EMBL/GenBank/DDBJ whole genome shotgun (WGS) entry which is preliminary data.</text>
</comment>
<keyword evidence="4" id="KW-1185">Reference proteome</keyword>
<name>A0A814TG38_9BILA</name>
<organism evidence="2 4">
    <name type="scientific">Didymodactylos carnosus</name>
    <dbReference type="NCBI Taxonomy" id="1234261"/>
    <lineage>
        <taxon>Eukaryota</taxon>
        <taxon>Metazoa</taxon>
        <taxon>Spiralia</taxon>
        <taxon>Gnathifera</taxon>
        <taxon>Rotifera</taxon>
        <taxon>Eurotatoria</taxon>
        <taxon>Bdelloidea</taxon>
        <taxon>Philodinida</taxon>
        <taxon>Philodinidae</taxon>
        <taxon>Didymodactylos</taxon>
    </lineage>
</organism>
<proteinExistence type="predicted"/>
<gene>
    <name evidence="2" type="ORF">GPM918_LOCUS21679</name>
    <name evidence="3" type="ORF">SRO942_LOCUS21678</name>
</gene>
<dbReference type="Proteomes" id="UP000681722">
    <property type="component" value="Unassembled WGS sequence"/>
</dbReference>
<dbReference type="InterPro" id="IPR001810">
    <property type="entry name" value="F-box_dom"/>
</dbReference>
<dbReference type="EMBL" id="CAJNOQ010007202">
    <property type="protein sequence ID" value="CAF1160990.1"/>
    <property type="molecule type" value="Genomic_DNA"/>
</dbReference>
<accession>A0A814TG38</accession>
<reference evidence="2" key="1">
    <citation type="submission" date="2021-02" db="EMBL/GenBank/DDBJ databases">
        <authorList>
            <person name="Nowell W R."/>
        </authorList>
    </citation>
    <scope>NUCLEOTIDE SEQUENCE</scope>
</reference>
<feature type="domain" description="F-box" evidence="1">
    <location>
        <begin position="1"/>
        <end position="46"/>
    </location>
</feature>
<dbReference type="OrthoDB" id="9988682at2759"/>
<evidence type="ECO:0000313" key="2">
    <source>
        <dbReference type="EMBL" id="CAF1160990.1"/>
    </source>
</evidence>
<dbReference type="AlphaFoldDB" id="A0A814TG38"/>
<evidence type="ECO:0000259" key="1">
    <source>
        <dbReference type="PROSITE" id="PS50181"/>
    </source>
</evidence>
<sequence length="583" mass="69746">MEKLPDEILLQIFHYLHPLDVLYGFIHLNSRINQTISEYRSNIRLVNILSYNQFEFCCQNIFYTFNNIRSLILDNKHLECLIQIFDWRVQIDNVCQNLEHLILNNSTIGQLRIFSSKIKLLRNLNELIISSDKRISFQETKYIYRHIFINHSSLKKISLKFVSAFHIDSELSVCPLIEDLTITLMNFNDIFILFEQLPYLKQFNVDILLPVAYSVQFTTLPFRPNIIDFQIKTTITSFIIIESLINCMPNLKRLSIFLINVQDQNYIDGHRWEYILKKLVKLEQFQFYIRLLYSEQNSEQILATFSTKYWLNEKRWYVAFYGEYPCYYLHTIPYSYDTLIISTLAHNWHSTLLLTSENSFPYSNVKCVKFDFKIINDYHLNVNKFYSILEQFINIETLILKCYSLFTILNNNNNSVTNQKLEKLQHITIHRIYENKINVPFLLQLFTMTPNLNSLKIYCCELIYILDDHLQNHQLRRKMLSITSLVIKEFLDPCKMSTLMNVNRLTMMFPNVKMLKISLKSDILMEALFTLFIHCQSLIYLQIKVLNFTNIIITYSDLLKTLCWKLKKKFQMNYDEKILKIWL</sequence>
<evidence type="ECO:0000313" key="4">
    <source>
        <dbReference type="Proteomes" id="UP000663829"/>
    </source>
</evidence>
<dbReference type="PROSITE" id="PS50181">
    <property type="entry name" value="FBOX"/>
    <property type="match status" value="1"/>
</dbReference>
<protein>
    <recommendedName>
        <fullName evidence="1">F-box domain-containing protein</fullName>
    </recommendedName>
</protein>
<evidence type="ECO:0000313" key="3">
    <source>
        <dbReference type="EMBL" id="CAF3924617.1"/>
    </source>
</evidence>
<dbReference type="Proteomes" id="UP000663829">
    <property type="component" value="Unassembled WGS sequence"/>
</dbReference>
<dbReference type="SUPFAM" id="SSF52047">
    <property type="entry name" value="RNI-like"/>
    <property type="match status" value="1"/>
</dbReference>
<dbReference type="EMBL" id="CAJOBC010007203">
    <property type="protein sequence ID" value="CAF3924617.1"/>
    <property type="molecule type" value="Genomic_DNA"/>
</dbReference>